<dbReference type="Gene3D" id="1.10.3430.10">
    <property type="entry name" value="Ammonium transporter AmtB like domains"/>
    <property type="match status" value="1"/>
</dbReference>
<keyword evidence="7 9" id="KW-0924">Ammonia transport</keyword>
<accession>A0A2T2XAW9</accession>
<keyword evidence="4 9" id="KW-0812">Transmembrane</keyword>
<comment type="similarity">
    <text evidence="2 9">Belongs to the ammonia transporter channel (TC 1.A.11.2) family.</text>
</comment>
<dbReference type="InterPro" id="IPR001905">
    <property type="entry name" value="Ammonium_transpt"/>
</dbReference>
<dbReference type="InterPro" id="IPR018047">
    <property type="entry name" value="Ammonium_transpt_CS"/>
</dbReference>
<feature type="region of interest" description="Disordered" evidence="10">
    <location>
        <begin position="432"/>
        <end position="455"/>
    </location>
</feature>
<keyword evidence="3 9" id="KW-0813">Transport</keyword>
<evidence type="ECO:0000256" key="1">
    <source>
        <dbReference type="ARBA" id="ARBA00004141"/>
    </source>
</evidence>
<feature type="transmembrane region" description="Helical" evidence="9">
    <location>
        <begin position="187"/>
        <end position="208"/>
    </location>
</feature>
<dbReference type="InterPro" id="IPR029020">
    <property type="entry name" value="Ammonium/urea_transptr"/>
</dbReference>
<protein>
    <recommendedName>
        <fullName evidence="8 9">Ammonium transporter</fullName>
    </recommendedName>
</protein>
<evidence type="ECO:0000256" key="9">
    <source>
        <dbReference type="RuleBase" id="RU362002"/>
    </source>
</evidence>
<evidence type="ECO:0000256" key="10">
    <source>
        <dbReference type="SAM" id="MobiDB-lite"/>
    </source>
</evidence>
<feature type="transmembrane region" description="Helical" evidence="9">
    <location>
        <begin position="122"/>
        <end position="142"/>
    </location>
</feature>
<reference evidence="12 13" key="1">
    <citation type="journal article" date="2014" name="BMC Genomics">
        <title>Comparison of environmental and isolate Sulfobacillus genomes reveals diverse carbon, sulfur, nitrogen, and hydrogen metabolisms.</title>
        <authorList>
            <person name="Justice N.B."/>
            <person name="Norman A."/>
            <person name="Brown C.T."/>
            <person name="Singh A."/>
            <person name="Thomas B.C."/>
            <person name="Banfield J.F."/>
        </authorList>
    </citation>
    <scope>NUCLEOTIDE SEQUENCE [LARGE SCALE GENOMIC DNA]</scope>
    <source>
        <strain evidence="12">AMDSBA4</strain>
    </source>
</reference>
<dbReference type="GO" id="GO:0008519">
    <property type="term" value="F:ammonium channel activity"/>
    <property type="evidence" value="ECO:0007669"/>
    <property type="project" value="InterPro"/>
</dbReference>
<evidence type="ECO:0000256" key="6">
    <source>
        <dbReference type="ARBA" id="ARBA00023136"/>
    </source>
</evidence>
<dbReference type="AlphaFoldDB" id="A0A2T2XAW9"/>
<proteinExistence type="inferred from homology"/>
<dbReference type="PROSITE" id="PS01219">
    <property type="entry name" value="AMMONIUM_TRANSP"/>
    <property type="match status" value="1"/>
</dbReference>
<evidence type="ECO:0000256" key="8">
    <source>
        <dbReference type="ARBA" id="ARBA00050025"/>
    </source>
</evidence>
<name>A0A2T2XAW9_9FIRM</name>
<evidence type="ECO:0000313" key="12">
    <source>
        <dbReference type="EMBL" id="PSR31596.1"/>
    </source>
</evidence>
<sequence>MYIPDPRYLNPGDNSWQLTAATFVGLQSVPGLAILYGGIVKKKWAINSAMMVVYAFAIVIVSWVLFGFSMGFGSPLHLGPGILGAIVGIPHPVLSQLYQQGQASVPLLQGAMPAFKFPESSLIYFQFVFAAITPAILAGGVLGRMNFKAWMIFVPVWSTLVYSVNAFMLWGGGWLAQLGAVDFSGGYVIHVAAGISGFVAAAVVGPRIAKDRKDFNPNNLLLALAGAGILWLGWNGFNGGDPYFANADAAAAVLNTNIATAVALVSWLIMDMSFIKKPSMVGAINGMVCGLVAITPAAGYVNGYGAIAIGVAAGVIPWLSMNRLGATKLFRKVDDTLGVFHTHFVAGAVGGLLTGVFADPTMLEYLGVKGPGSAVTGLLYGNPHQLLVQFEALVVIVIYDGLMTWGILKAISLIVPLRESQPRLEEGDMAIHGEVSMEPESADDEEWEPKTAESY</sequence>
<evidence type="ECO:0000256" key="7">
    <source>
        <dbReference type="ARBA" id="ARBA00023177"/>
    </source>
</evidence>
<evidence type="ECO:0000256" key="5">
    <source>
        <dbReference type="ARBA" id="ARBA00022989"/>
    </source>
</evidence>
<gene>
    <name evidence="12" type="ORF">C7B46_16640</name>
</gene>
<dbReference type="NCBIfam" id="TIGR00836">
    <property type="entry name" value="amt"/>
    <property type="match status" value="1"/>
</dbReference>
<comment type="subcellular location">
    <subcellularLocation>
        <location evidence="9">Cell membrane</location>
        <topology evidence="9">Multi-pass membrane protein</topology>
    </subcellularLocation>
    <subcellularLocation>
        <location evidence="1">Membrane</location>
        <topology evidence="1">Multi-pass membrane protein</topology>
    </subcellularLocation>
</comment>
<feature type="transmembrane region" description="Helical" evidence="9">
    <location>
        <begin position="386"/>
        <end position="408"/>
    </location>
</feature>
<keyword evidence="6 9" id="KW-0472">Membrane</keyword>
<evidence type="ECO:0000313" key="13">
    <source>
        <dbReference type="Proteomes" id="UP000242972"/>
    </source>
</evidence>
<keyword evidence="5 9" id="KW-1133">Transmembrane helix</keyword>
<dbReference type="GO" id="GO:0005886">
    <property type="term" value="C:plasma membrane"/>
    <property type="evidence" value="ECO:0007669"/>
    <property type="project" value="UniProtKB-SubCell"/>
</dbReference>
<dbReference type="PANTHER" id="PTHR43029">
    <property type="entry name" value="AMMONIUM TRANSPORTER MEP2"/>
    <property type="match status" value="1"/>
</dbReference>
<feature type="domain" description="Ammonium transporter AmtB-like" evidence="11">
    <location>
        <begin position="16"/>
        <end position="435"/>
    </location>
</feature>
<feature type="transmembrane region" description="Helical" evidence="9">
    <location>
        <begin position="337"/>
        <end position="358"/>
    </location>
</feature>
<evidence type="ECO:0000259" key="11">
    <source>
        <dbReference type="Pfam" id="PF00909"/>
    </source>
</evidence>
<dbReference type="Proteomes" id="UP000242972">
    <property type="component" value="Unassembled WGS sequence"/>
</dbReference>
<dbReference type="Pfam" id="PF00909">
    <property type="entry name" value="Ammonium_transp"/>
    <property type="match status" value="1"/>
</dbReference>
<feature type="transmembrane region" description="Helical" evidence="9">
    <location>
        <begin position="220"/>
        <end position="237"/>
    </location>
</feature>
<evidence type="ECO:0000256" key="4">
    <source>
        <dbReference type="ARBA" id="ARBA00022692"/>
    </source>
</evidence>
<evidence type="ECO:0000256" key="2">
    <source>
        <dbReference type="ARBA" id="ARBA00005887"/>
    </source>
</evidence>
<organism evidence="12 13">
    <name type="scientific">Sulfobacillus benefaciens</name>
    <dbReference type="NCBI Taxonomy" id="453960"/>
    <lineage>
        <taxon>Bacteria</taxon>
        <taxon>Bacillati</taxon>
        <taxon>Bacillota</taxon>
        <taxon>Clostridia</taxon>
        <taxon>Eubacteriales</taxon>
        <taxon>Clostridiales Family XVII. Incertae Sedis</taxon>
        <taxon>Sulfobacillus</taxon>
    </lineage>
</organism>
<feature type="transmembrane region" description="Helical" evidence="9">
    <location>
        <begin position="249"/>
        <end position="269"/>
    </location>
</feature>
<dbReference type="InterPro" id="IPR024041">
    <property type="entry name" value="NH4_transpt_AmtB-like_dom"/>
</dbReference>
<feature type="transmembrane region" description="Helical" evidence="9">
    <location>
        <begin position="51"/>
        <end position="72"/>
    </location>
</feature>
<feature type="transmembrane region" description="Helical" evidence="9">
    <location>
        <begin position="281"/>
        <end position="298"/>
    </location>
</feature>
<feature type="transmembrane region" description="Helical" evidence="9">
    <location>
        <begin position="20"/>
        <end position="39"/>
    </location>
</feature>
<feature type="transmembrane region" description="Helical" evidence="9">
    <location>
        <begin position="149"/>
        <end position="175"/>
    </location>
</feature>
<comment type="caution">
    <text evidence="12">The sequence shown here is derived from an EMBL/GenBank/DDBJ whole genome shotgun (WGS) entry which is preliminary data.</text>
</comment>
<feature type="transmembrane region" description="Helical" evidence="9">
    <location>
        <begin position="304"/>
        <end position="325"/>
    </location>
</feature>
<dbReference type="EMBL" id="PXYW01000061">
    <property type="protein sequence ID" value="PSR31596.1"/>
    <property type="molecule type" value="Genomic_DNA"/>
</dbReference>
<evidence type="ECO:0000256" key="3">
    <source>
        <dbReference type="ARBA" id="ARBA00022448"/>
    </source>
</evidence>
<dbReference type="SUPFAM" id="SSF111352">
    <property type="entry name" value="Ammonium transporter"/>
    <property type="match status" value="1"/>
</dbReference>
<dbReference type="PANTHER" id="PTHR43029:SF10">
    <property type="entry name" value="AMMONIUM TRANSPORTER MEP2"/>
    <property type="match status" value="1"/>
</dbReference>